<evidence type="ECO:0000313" key="2">
    <source>
        <dbReference type="WBParaSite" id="jg22548"/>
    </source>
</evidence>
<proteinExistence type="predicted"/>
<protein>
    <submittedName>
        <fullName evidence="2">Uncharacterized protein</fullName>
    </submittedName>
</protein>
<dbReference type="WBParaSite" id="jg22548">
    <property type="protein sequence ID" value="jg22548"/>
    <property type="gene ID" value="jg22548"/>
</dbReference>
<sequence>MCQALAQKQKVLHIPHDIYLMRWGKIHLNLKLEQWVTMKKMVDLLDSLESASKQLYRVDEPILVQFLIGKTLTANIDAIANPELQMI</sequence>
<name>A0A915DQS8_9BILA</name>
<reference evidence="2" key="1">
    <citation type="submission" date="2022-11" db="UniProtKB">
        <authorList>
            <consortium name="WormBaseParasite"/>
        </authorList>
    </citation>
    <scope>IDENTIFICATION</scope>
</reference>
<dbReference type="Proteomes" id="UP000887574">
    <property type="component" value="Unplaced"/>
</dbReference>
<dbReference type="AlphaFoldDB" id="A0A915DQS8"/>
<keyword evidence="1" id="KW-1185">Reference proteome</keyword>
<accession>A0A915DQS8</accession>
<organism evidence="1 2">
    <name type="scientific">Ditylenchus dipsaci</name>
    <dbReference type="NCBI Taxonomy" id="166011"/>
    <lineage>
        <taxon>Eukaryota</taxon>
        <taxon>Metazoa</taxon>
        <taxon>Ecdysozoa</taxon>
        <taxon>Nematoda</taxon>
        <taxon>Chromadorea</taxon>
        <taxon>Rhabditida</taxon>
        <taxon>Tylenchina</taxon>
        <taxon>Tylenchomorpha</taxon>
        <taxon>Sphaerularioidea</taxon>
        <taxon>Anguinidae</taxon>
        <taxon>Anguininae</taxon>
        <taxon>Ditylenchus</taxon>
    </lineage>
</organism>
<evidence type="ECO:0000313" key="1">
    <source>
        <dbReference type="Proteomes" id="UP000887574"/>
    </source>
</evidence>